<dbReference type="PANTHER" id="PTHR47354:SF8">
    <property type="entry name" value="1,2-PHENYLACETYL-COA EPOXIDASE, SUBUNIT E"/>
    <property type="match status" value="1"/>
</dbReference>
<dbReference type="InterPro" id="IPR039261">
    <property type="entry name" value="FNR_nucleotide-bd"/>
</dbReference>
<dbReference type="PANTHER" id="PTHR47354">
    <property type="entry name" value="NADH OXIDOREDUCTASE HCR"/>
    <property type="match status" value="1"/>
</dbReference>
<evidence type="ECO:0000259" key="14">
    <source>
        <dbReference type="PROSITE" id="PS51384"/>
    </source>
</evidence>
<dbReference type="CDD" id="cd06198">
    <property type="entry name" value="FNR_like_3"/>
    <property type="match status" value="1"/>
</dbReference>
<dbReference type="InterPro" id="IPR001433">
    <property type="entry name" value="OxRdtase_FAD/NAD-bd"/>
</dbReference>
<evidence type="ECO:0000256" key="1">
    <source>
        <dbReference type="ARBA" id="ARBA00001974"/>
    </source>
</evidence>
<keyword evidence="5" id="KW-0001">2Fe-2S</keyword>
<dbReference type="Gene3D" id="3.40.50.80">
    <property type="entry name" value="Nucleotide-binding domain of ferredoxin-NADP reductase (FNR) module"/>
    <property type="match status" value="1"/>
</dbReference>
<dbReference type="EMBL" id="BAABKD010000011">
    <property type="protein sequence ID" value="GAA5093056.1"/>
    <property type="molecule type" value="Genomic_DNA"/>
</dbReference>
<feature type="transmembrane region" description="Helical" evidence="13">
    <location>
        <begin position="186"/>
        <end position="205"/>
    </location>
</feature>
<name>A0ABP9M8W6_9BURK</name>
<dbReference type="InterPro" id="IPR017938">
    <property type="entry name" value="Riboflavin_synthase-like_b-brl"/>
</dbReference>
<evidence type="ECO:0000256" key="8">
    <source>
        <dbReference type="ARBA" id="ARBA00022989"/>
    </source>
</evidence>
<dbReference type="RefSeq" id="WP_345371705.1">
    <property type="nucleotide sequence ID" value="NZ_BAABKD010000011.1"/>
</dbReference>
<dbReference type="InterPro" id="IPR017927">
    <property type="entry name" value="FAD-bd_FR_type"/>
</dbReference>
<gene>
    <name evidence="15" type="ORF">GCM10023337_21360</name>
</gene>
<dbReference type="Pfam" id="PF08022">
    <property type="entry name" value="FAD_binding_8"/>
    <property type="match status" value="1"/>
</dbReference>
<evidence type="ECO:0000256" key="10">
    <source>
        <dbReference type="ARBA" id="ARBA00023004"/>
    </source>
</evidence>
<dbReference type="Gene3D" id="2.40.30.10">
    <property type="entry name" value="Translation factors"/>
    <property type="match status" value="1"/>
</dbReference>
<evidence type="ECO:0000256" key="6">
    <source>
        <dbReference type="ARBA" id="ARBA00022723"/>
    </source>
</evidence>
<comment type="caution">
    <text evidence="15">The sequence shown here is derived from an EMBL/GenBank/DDBJ whole genome shotgun (WGS) entry which is preliminary data.</text>
</comment>
<protein>
    <submittedName>
        <fullName evidence="15">Ferric reductase-like transmembrane domain-containing protein</fullName>
    </submittedName>
</protein>
<dbReference type="Proteomes" id="UP001500227">
    <property type="component" value="Unassembled WGS sequence"/>
</dbReference>
<feature type="transmembrane region" description="Helical" evidence="13">
    <location>
        <begin position="76"/>
        <end position="94"/>
    </location>
</feature>
<evidence type="ECO:0000256" key="3">
    <source>
        <dbReference type="ARBA" id="ARBA00022630"/>
    </source>
</evidence>
<feature type="transmembrane region" description="Helical" evidence="13">
    <location>
        <begin position="162"/>
        <end position="180"/>
    </location>
</feature>
<dbReference type="InterPro" id="IPR013112">
    <property type="entry name" value="FAD-bd_8"/>
</dbReference>
<evidence type="ECO:0000313" key="16">
    <source>
        <dbReference type="Proteomes" id="UP001500227"/>
    </source>
</evidence>
<keyword evidence="12 13" id="KW-0472">Membrane</keyword>
<keyword evidence="4 13" id="KW-0812">Transmembrane</keyword>
<evidence type="ECO:0000256" key="7">
    <source>
        <dbReference type="ARBA" id="ARBA00022827"/>
    </source>
</evidence>
<evidence type="ECO:0000256" key="5">
    <source>
        <dbReference type="ARBA" id="ARBA00022714"/>
    </source>
</evidence>
<feature type="domain" description="FAD-binding FR-type" evidence="14">
    <location>
        <begin position="212"/>
        <end position="310"/>
    </location>
</feature>
<feature type="transmembrane region" description="Helical" evidence="13">
    <location>
        <begin position="37"/>
        <end position="56"/>
    </location>
</feature>
<dbReference type="Pfam" id="PF00175">
    <property type="entry name" value="NAD_binding_1"/>
    <property type="match status" value="1"/>
</dbReference>
<evidence type="ECO:0000256" key="12">
    <source>
        <dbReference type="ARBA" id="ARBA00023136"/>
    </source>
</evidence>
<reference evidence="16" key="1">
    <citation type="journal article" date="2019" name="Int. J. Syst. Evol. Microbiol.">
        <title>The Global Catalogue of Microorganisms (GCM) 10K type strain sequencing project: providing services to taxonomists for standard genome sequencing and annotation.</title>
        <authorList>
            <consortium name="The Broad Institute Genomics Platform"/>
            <consortium name="The Broad Institute Genome Sequencing Center for Infectious Disease"/>
            <person name="Wu L."/>
            <person name="Ma J."/>
        </authorList>
    </citation>
    <scope>NUCLEOTIDE SEQUENCE [LARGE SCALE GENOMIC DNA]</scope>
    <source>
        <strain evidence="16">JCM 18423</strain>
    </source>
</reference>
<sequence>MKKVLIAFIALFSILWALDAFMHPIAGGDLLWQWRNYLLYYTGVVSFALMGLVMLLATRPVWAERWVGGMDQVYQLHKWAGIWAVLFAVSHWLIKLSKPLIVALIGNANRATKTPLLSFFSDYKSLAKSLGEWAIYAAIIMLVLTLWRSFPYKFWRHLHRIMPVLFLMVGFHALVLMPLSYWTQPIGFGLVTMLGLGLYGAWQALTQRIGMKHRYLAQVVQCELGQDQVLFLRAQVDARWPNHQPGQFAFICFDRQEGAHPFTIASAPHADGHIDFRIKALGDYTQKMAAKMRPHMFFEIEGPYGQFALDRINLQREQIWIAGGIGITPFIAWLEALIMQPQAVTAQLHYCIDRAEDSAACHYLQQLAAQLPTIHLSIHESAKGQRLTPELLMSTMSTTQNYELWFCGPTGLLHALEATLKQNFDREQLTIHSEAFQMR</sequence>
<dbReference type="InterPro" id="IPR050415">
    <property type="entry name" value="MRET"/>
</dbReference>
<evidence type="ECO:0000256" key="4">
    <source>
        <dbReference type="ARBA" id="ARBA00022692"/>
    </source>
</evidence>
<evidence type="ECO:0000313" key="15">
    <source>
        <dbReference type="EMBL" id="GAA5093056.1"/>
    </source>
</evidence>
<keyword evidence="3" id="KW-0285">Flavoprotein</keyword>
<keyword evidence="8 13" id="KW-1133">Transmembrane helix</keyword>
<evidence type="ECO:0000256" key="11">
    <source>
        <dbReference type="ARBA" id="ARBA00023014"/>
    </source>
</evidence>
<dbReference type="PROSITE" id="PS51384">
    <property type="entry name" value="FAD_FR"/>
    <property type="match status" value="1"/>
</dbReference>
<feature type="transmembrane region" description="Helical" evidence="13">
    <location>
        <begin position="319"/>
        <end position="339"/>
    </location>
</feature>
<accession>A0ABP9M8W6</accession>
<keyword evidence="10" id="KW-0408">Iron</keyword>
<proteinExistence type="predicted"/>
<evidence type="ECO:0000256" key="13">
    <source>
        <dbReference type="SAM" id="Phobius"/>
    </source>
</evidence>
<feature type="transmembrane region" description="Helical" evidence="13">
    <location>
        <begin position="133"/>
        <end position="150"/>
    </location>
</feature>
<keyword evidence="9" id="KW-0560">Oxidoreductase</keyword>
<dbReference type="SUPFAM" id="SSF63380">
    <property type="entry name" value="Riboflavin synthase domain-like"/>
    <property type="match status" value="1"/>
</dbReference>
<keyword evidence="11" id="KW-0411">Iron-sulfur</keyword>
<dbReference type="SUPFAM" id="SSF52343">
    <property type="entry name" value="Ferredoxin reductase-like, C-terminal NADP-linked domain"/>
    <property type="match status" value="1"/>
</dbReference>
<dbReference type="InterPro" id="IPR013130">
    <property type="entry name" value="Fe3_Rdtase_TM_dom"/>
</dbReference>
<keyword evidence="7" id="KW-0274">FAD</keyword>
<comment type="cofactor">
    <cofactor evidence="1">
        <name>FAD</name>
        <dbReference type="ChEBI" id="CHEBI:57692"/>
    </cofactor>
</comment>
<dbReference type="Pfam" id="PF01794">
    <property type="entry name" value="Ferric_reduct"/>
    <property type="match status" value="1"/>
</dbReference>
<keyword evidence="16" id="KW-1185">Reference proteome</keyword>
<comment type="subcellular location">
    <subcellularLocation>
        <location evidence="2">Membrane</location>
        <topology evidence="2">Multi-pass membrane protein</topology>
    </subcellularLocation>
</comment>
<keyword evidence="6" id="KW-0479">Metal-binding</keyword>
<evidence type="ECO:0000256" key="2">
    <source>
        <dbReference type="ARBA" id="ARBA00004141"/>
    </source>
</evidence>
<evidence type="ECO:0000256" key="9">
    <source>
        <dbReference type="ARBA" id="ARBA00023002"/>
    </source>
</evidence>
<organism evidence="15 16">
    <name type="scientific">Paenalcaligenes hermetiae</name>
    <dbReference type="NCBI Taxonomy" id="1157987"/>
    <lineage>
        <taxon>Bacteria</taxon>
        <taxon>Pseudomonadati</taxon>
        <taxon>Pseudomonadota</taxon>
        <taxon>Betaproteobacteria</taxon>
        <taxon>Burkholderiales</taxon>
        <taxon>Alcaligenaceae</taxon>
        <taxon>Paenalcaligenes</taxon>
    </lineage>
</organism>